<dbReference type="AlphaFoldDB" id="A0AAV0B1D8"/>
<feature type="region of interest" description="Disordered" evidence="1">
    <location>
        <begin position="1"/>
        <end position="23"/>
    </location>
</feature>
<protein>
    <submittedName>
        <fullName evidence="2">Uncharacterized protein</fullName>
    </submittedName>
</protein>
<name>A0AAV0B1D8_PHAPC</name>
<keyword evidence="3" id="KW-1185">Reference proteome</keyword>
<dbReference type="EMBL" id="CALTRL010002582">
    <property type="protein sequence ID" value="CAH7676092.1"/>
    <property type="molecule type" value="Genomic_DNA"/>
</dbReference>
<accession>A0AAV0B1D8</accession>
<gene>
    <name evidence="2" type="ORF">PPACK8108_LOCUS11190</name>
</gene>
<comment type="caution">
    <text evidence="2">The sequence shown here is derived from an EMBL/GenBank/DDBJ whole genome shotgun (WGS) entry which is preliminary data.</text>
</comment>
<organism evidence="2 3">
    <name type="scientific">Phakopsora pachyrhizi</name>
    <name type="common">Asian soybean rust disease fungus</name>
    <dbReference type="NCBI Taxonomy" id="170000"/>
    <lineage>
        <taxon>Eukaryota</taxon>
        <taxon>Fungi</taxon>
        <taxon>Dikarya</taxon>
        <taxon>Basidiomycota</taxon>
        <taxon>Pucciniomycotina</taxon>
        <taxon>Pucciniomycetes</taxon>
        <taxon>Pucciniales</taxon>
        <taxon>Phakopsoraceae</taxon>
        <taxon>Phakopsora</taxon>
    </lineage>
</organism>
<sequence length="66" mass="7771">MEIRFNKALELSEEDREEEEEGGKLETIYVPGNEGLAEINELEDEVNKVLYRIIDWSNQLVFKLEI</sequence>
<proteinExistence type="predicted"/>
<dbReference type="Proteomes" id="UP001153365">
    <property type="component" value="Unassembled WGS sequence"/>
</dbReference>
<evidence type="ECO:0000313" key="3">
    <source>
        <dbReference type="Proteomes" id="UP001153365"/>
    </source>
</evidence>
<evidence type="ECO:0000256" key="1">
    <source>
        <dbReference type="SAM" id="MobiDB-lite"/>
    </source>
</evidence>
<reference evidence="2" key="1">
    <citation type="submission" date="2022-06" db="EMBL/GenBank/DDBJ databases">
        <authorList>
            <consortium name="SYNGENTA / RWTH Aachen University"/>
        </authorList>
    </citation>
    <scope>NUCLEOTIDE SEQUENCE</scope>
</reference>
<evidence type="ECO:0000313" key="2">
    <source>
        <dbReference type="EMBL" id="CAH7676092.1"/>
    </source>
</evidence>
<feature type="compositionally biased region" description="Acidic residues" evidence="1">
    <location>
        <begin position="11"/>
        <end position="21"/>
    </location>
</feature>